<comment type="caution">
    <text evidence="3">The sequence shown here is derived from an EMBL/GenBank/DDBJ whole genome shotgun (WGS) entry which is preliminary data.</text>
</comment>
<organism evidence="3 4">
    <name type="scientific">Symbiodinium pilosum</name>
    <name type="common">Dinoflagellate</name>
    <dbReference type="NCBI Taxonomy" id="2952"/>
    <lineage>
        <taxon>Eukaryota</taxon>
        <taxon>Sar</taxon>
        <taxon>Alveolata</taxon>
        <taxon>Dinophyceae</taxon>
        <taxon>Suessiales</taxon>
        <taxon>Symbiodiniaceae</taxon>
        <taxon>Symbiodinium</taxon>
    </lineage>
</organism>
<name>A0A812UBB3_SYMPI</name>
<dbReference type="PANTHER" id="PTHR45743:SF2">
    <property type="entry name" value="POTASSIUM CHANNEL AKT1"/>
    <property type="match status" value="1"/>
</dbReference>
<dbReference type="AlphaFoldDB" id="A0A812UBB3"/>
<proteinExistence type="predicted"/>
<keyword evidence="4" id="KW-1185">Reference proteome</keyword>
<sequence>AICVSLITQAFFKIWDRRRIFNEELAAVRMHLQKTHVEDTIQLKVKAYLRYIFDRRRIHAKEAALMNYLPDPLKSQIRRSQVRMYLERIPLMRELERDSIEKICDAAETFDLMQGDAVSTAGNVADAAWVLVSGRLRITKRLVGPTESLHTNMSVVSPLIVDEHCLEEEGPVLSRCTTLAAESSELIRVGKEHFFESISVNRRRSLNLRGTALYHVNHRQSAASAEPVSPSGGRAGRRGSIMTVSHAVQAAAVISSS</sequence>
<gene>
    <name evidence="3" type="ORF">SPIL2461_LOCUS15322</name>
</gene>
<dbReference type="InterPro" id="IPR000595">
    <property type="entry name" value="cNMP-bd_dom"/>
</dbReference>
<dbReference type="Gene3D" id="2.60.120.10">
    <property type="entry name" value="Jelly Rolls"/>
    <property type="match status" value="1"/>
</dbReference>
<evidence type="ECO:0000313" key="3">
    <source>
        <dbReference type="EMBL" id="CAE7569358.1"/>
    </source>
</evidence>
<feature type="region of interest" description="Disordered" evidence="1">
    <location>
        <begin position="219"/>
        <end position="238"/>
    </location>
</feature>
<dbReference type="InterPro" id="IPR045319">
    <property type="entry name" value="KAT/AKT"/>
</dbReference>
<evidence type="ECO:0000259" key="2">
    <source>
        <dbReference type="PROSITE" id="PS50042"/>
    </source>
</evidence>
<dbReference type="GO" id="GO:0005249">
    <property type="term" value="F:voltage-gated potassium channel activity"/>
    <property type="evidence" value="ECO:0007669"/>
    <property type="project" value="InterPro"/>
</dbReference>
<reference evidence="3" key="1">
    <citation type="submission" date="2021-02" db="EMBL/GenBank/DDBJ databases">
        <authorList>
            <person name="Dougan E. K."/>
            <person name="Rhodes N."/>
            <person name="Thang M."/>
            <person name="Chan C."/>
        </authorList>
    </citation>
    <scope>NUCLEOTIDE SEQUENCE</scope>
</reference>
<dbReference type="InterPro" id="IPR018490">
    <property type="entry name" value="cNMP-bd_dom_sf"/>
</dbReference>
<feature type="domain" description="Cyclic nucleotide-binding" evidence="2">
    <location>
        <begin position="91"/>
        <end position="141"/>
    </location>
</feature>
<dbReference type="InterPro" id="IPR014710">
    <property type="entry name" value="RmlC-like_jellyroll"/>
</dbReference>
<dbReference type="SUPFAM" id="SSF51206">
    <property type="entry name" value="cAMP-binding domain-like"/>
    <property type="match status" value="1"/>
</dbReference>
<dbReference type="EMBL" id="CAJNIZ010037080">
    <property type="protein sequence ID" value="CAE7569358.1"/>
    <property type="molecule type" value="Genomic_DNA"/>
</dbReference>
<dbReference type="PANTHER" id="PTHR45743">
    <property type="entry name" value="POTASSIUM CHANNEL AKT1"/>
    <property type="match status" value="1"/>
</dbReference>
<dbReference type="OrthoDB" id="416476at2759"/>
<dbReference type="PROSITE" id="PS50042">
    <property type="entry name" value="CNMP_BINDING_3"/>
    <property type="match status" value="1"/>
</dbReference>
<dbReference type="Proteomes" id="UP000649617">
    <property type="component" value="Unassembled WGS sequence"/>
</dbReference>
<evidence type="ECO:0000256" key="1">
    <source>
        <dbReference type="SAM" id="MobiDB-lite"/>
    </source>
</evidence>
<evidence type="ECO:0000313" key="4">
    <source>
        <dbReference type="Proteomes" id="UP000649617"/>
    </source>
</evidence>
<accession>A0A812UBB3</accession>
<feature type="non-terminal residue" evidence="3">
    <location>
        <position position="1"/>
    </location>
</feature>
<protein>
    <recommendedName>
        <fullName evidence="2">Cyclic nucleotide-binding domain-containing protein</fullName>
    </recommendedName>
</protein>